<reference evidence="2 3" key="1">
    <citation type="submission" date="2016-11" db="EMBL/GenBank/DDBJ databases">
        <title>The macronuclear genome of Stentor coeruleus: a giant cell with tiny introns.</title>
        <authorList>
            <person name="Slabodnick M."/>
            <person name="Ruby J.G."/>
            <person name="Reiff S.B."/>
            <person name="Swart E.C."/>
            <person name="Gosai S."/>
            <person name="Prabakaran S."/>
            <person name="Witkowska E."/>
            <person name="Larue G.E."/>
            <person name="Fisher S."/>
            <person name="Freeman R.M."/>
            <person name="Gunawardena J."/>
            <person name="Chu W."/>
            <person name="Stover N.A."/>
            <person name="Gregory B.D."/>
            <person name="Nowacki M."/>
            <person name="Derisi J."/>
            <person name="Roy S.W."/>
            <person name="Marshall W.F."/>
            <person name="Sood P."/>
        </authorList>
    </citation>
    <scope>NUCLEOTIDE SEQUENCE [LARGE SCALE GENOMIC DNA]</scope>
    <source>
        <strain evidence="2">WM001</strain>
    </source>
</reference>
<comment type="caution">
    <text evidence="2">The sequence shown here is derived from an EMBL/GenBank/DDBJ whole genome shotgun (WGS) entry which is preliminary data.</text>
</comment>
<evidence type="ECO:0000313" key="3">
    <source>
        <dbReference type="Proteomes" id="UP000187209"/>
    </source>
</evidence>
<dbReference type="AlphaFoldDB" id="A0A1R2CZY7"/>
<feature type="transmembrane region" description="Helical" evidence="1">
    <location>
        <begin position="247"/>
        <end position="264"/>
    </location>
</feature>
<evidence type="ECO:0000313" key="2">
    <source>
        <dbReference type="EMBL" id="OMJ94566.1"/>
    </source>
</evidence>
<organism evidence="2 3">
    <name type="scientific">Stentor coeruleus</name>
    <dbReference type="NCBI Taxonomy" id="5963"/>
    <lineage>
        <taxon>Eukaryota</taxon>
        <taxon>Sar</taxon>
        <taxon>Alveolata</taxon>
        <taxon>Ciliophora</taxon>
        <taxon>Postciliodesmatophora</taxon>
        <taxon>Heterotrichea</taxon>
        <taxon>Heterotrichida</taxon>
        <taxon>Stentoridae</taxon>
        <taxon>Stentor</taxon>
    </lineage>
</organism>
<feature type="transmembrane region" description="Helical" evidence="1">
    <location>
        <begin position="206"/>
        <end position="226"/>
    </location>
</feature>
<dbReference type="EMBL" id="MPUH01000024">
    <property type="protein sequence ID" value="OMJ94566.1"/>
    <property type="molecule type" value="Genomic_DNA"/>
</dbReference>
<dbReference type="Proteomes" id="UP000187209">
    <property type="component" value="Unassembled WGS sequence"/>
</dbReference>
<feature type="transmembrane region" description="Helical" evidence="1">
    <location>
        <begin position="141"/>
        <end position="163"/>
    </location>
</feature>
<proteinExistence type="predicted"/>
<evidence type="ECO:0000256" key="1">
    <source>
        <dbReference type="SAM" id="Phobius"/>
    </source>
</evidence>
<evidence type="ECO:0008006" key="4">
    <source>
        <dbReference type="Google" id="ProtNLM"/>
    </source>
</evidence>
<name>A0A1R2CZY7_9CILI</name>
<keyword evidence="1" id="KW-0812">Transmembrane</keyword>
<keyword evidence="1" id="KW-1133">Transmembrane helix</keyword>
<gene>
    <name evidence="2" type="ORF">SteCoe_2211</name>
</gene>
<protein>
    <recommendedName>
        <fullName evidence="4">Mannosyltransferase</fullName>
    </recommendedName>
</protein>
<accession>A0A1R2CZY7</accession>
<sequence length="398" mass="45578">MKNEWDYIFLSVQAYYIILFPYTLSEESDADQIHNILIHNEKGSVISCIFSYIFYPVFSLFGIKVTILASRIFLVILFFICSKSIKTKIEHLHGEDTAVAFYLITLLQSSVSFNSSRFLINNYAYLIGTLSFLAFLSQKKLLSIICLGAFILWQGLLVLGIYFHSSSYILTGNIYRELPLALVVSGILSKNPLKLLIDPALKGLDFYVYFVVWAFFGFSSYVFLPVTNFLAARGLIKLTTSTYKLPFANYFCFAIGSLSILALAHNCFAYTVQIDFSHIKAVENFHYLYMDTRQQLFPMPDAHILLTDLPPVATLYLDQNNITFSNTLHEDLLHFTHIISKSPYFPGFLIFSYIEYSNINIYKFSSQKIISVYIHQRTDIDLVKPKKLLPKCRSGSHA</sequence>
<feature type="transmembrane region" description="Helical" evidence="1">
    <location>
        <begin position="7"/>
        <end position="24"/>
    </location>
</feature>
<feature type="transmembrane region" description="Helical" evidence="1">
    <location>
        <begin position="68"/>
        <end position="85"/>
    </location>
</feature>
<keyword evidence="3" id="KW-1185">Reference proteome</keyword>
<keyword evidence="1" id="KW-0472">Membrane</keyword>